<dbReference type="InterPro" id="IPR011009">
    <property type="entry name" value="Kinase-like_dom_sf"/>
</dbReference>
<keyword evidence="10 18" id="KW-0067">ATP-binding</keyword>
<keyword evidence="23" id="KW-1185">Reference proteome</keyword>
<protein>
    <recommendedName>
        <fullName evidence="2">non-specific serine/threonine protein kinase</fullName>
        <ecNumber evidence="2">2.7.11.1</ecNumber>
    </recommendedName>
</protein>
<dbReference type="InterPro" id="IPR025287">
    <property type="entry name" value="WAK_GUB"/>
</dbReference>
<dbReference type="GO" id="GO:0016020">
    <property type="term" value="C:membrane"/>
    <property type="evidence" value="ECO:0007669"/>
    <property type="project" value="UniProtKB-SubCell"/>
</dbReference>
<evidence type="ECO:0000256" key="2">
    <source>
        <dbReference type="ARBA" id="ARBA00012513"/>
    </source>
</evidence>
<evidence type="ECO:0000259" key="21">
    <source>
        <dbReference type="PROSITE" id="PS50011"/>
    </source>
</evidence>
<keyword evidence="9 22" id="KW-0418">Kinase</keyword>
<keyword evidence="7 20" id="KW-0732">Signal</keyword>
<organism evidence="22 23">
    <name type="scientific">Quillaja saponaria</name>
    <name type="common">Soap bark tree</name>
    <dbReference type="NCBI Taxonomy" id="32244"/>
    <lineage>
        <taxon>Eukaryota</taxon>
        <taxon>Viridiplantae</taxon>
        <taxon>Streptophyta</taxon>
        <taxon>Embryophyta</taxon>
        <taxon>Tracheophyta</taxon>
        <taxon>Spermatophyta</taxon>
        <taxon>Magnoliopsida</taxon>
        <taxon>eudicotyledons</taxon>
        <taxon>Gunneridae</taxon>
        <taxon>Pentapetalae</taxon>
        <taxon>rosids</taxon>
        <taxon>fabids</taxon>
        <taxon>Fabales</taxon>
        <taxon>Quillajaceae</taxon>
        <taxon>Quillaja</taxon>
    </lineage>
</organism>
<dbReference type="GO" id="GO:0030247">
    <property type="term" value="F:polysaccharide binding"/>
    <property type="evidence" value="ECO:0007669"/>
    <property type="project" value="InterPro"/>
</dbReference>
<keyword evidence="14 22" id="KW-0675">Receptor</keyword>
<keyword evidence="11 19" id="KW-1133">Transmembrane helix</keyword>
<keyword evidence="6 19" id="KW-0812">Transmembrane</keyword>
<feature type="binding site" evidence="18">
    <location>
        <position position="328"/>
    </location>
    <ligand>
        <name>ATP</name>
        <dbReference type="ChEBI" id="CHEBI:30616"/>
    </ligand>
</feature>
<keyword evidence="13" id="KW-1015">Disulfide bond</keyword>
<comment type="catalytic activity">
    <reaction evidence="17">
        <text>L-seryl-[protein] + ATP = O-phospho-L-seryl-[protein] + ADP + H(+)</text>
        <dbReference type="Rhea" id="RHEA:17989"/>
        <dbReference type="Rhea" id="RHEA-COMP:9863"/>
        <dbReference type="Rhea" id="RHEA-COMP:11604"/>
        <dbReference type="ChEBI" id="CHEBI:15378"/>
        <dbReference type="ChEBI" id="CHEBI:29999"/>
        <dbReference type="ChEBI" id="CHEBI:30616"/>
        <dbReference type="ChEBI" id="CHEBI:83421"/>
        <dbReference type="ChEBI" id="CHEBI:456216"/>
        <dbReference type="EC" id="2.7.11.1"/>
    </reaction>
</comment>
<dbReference type="PROSITE" id="PS50011">
    <property type="entry name" value="PROTEIN_KINASE_DOM"/>
    <property type="match status" value="1"/>
</dbReference>
<evidence type="ECO:0000256" key="13">
    <source>
        <dbReference type="ARBA" id="ARBA00023157"/>
    </source>
</evidence>
<keyword evidence="8 18" id="KW-0547">Nucleotide-binding</keyword>
<proteinExistence type="predicted"/>
<dbReference type="EMBL" id="JARAOO010000008">
    <property type="protein sequence ID" value="KAJ7959312.1"/>
    <property type="molecule type" value="Genomic_DNA"/>
</dbReference>
<evidence type="ECO:0000256" key="8">
    <source>
        <dbReference type="ARBA" id="ARBA00022741"/>
    </source>
</evidence>
<evidence type="ECO:0000256" key="4">
    <source>
        <dbReference type="ARBA" id="ARBA00022536"/>
    </source>
</evidence>
<dbReference type="InterPro" id="IPR045874">
    <property type="entry name" value="LRK10/LRL21-25-like"/>
</dbReference>
<evidence type="ECO:0000256" key="12">
    <source>
        <dbReference type="ARBA" id="ARBA00023136"/>
    </source>
</evidence>
<evidence type="ECO:0000256" key="9">
    <source>
        <dbReference type="ARBA" id="ARBA00022777"/>
    </source>
</evidence>
<evidence type="ECO:0000256" key="15">
    <source>
        <dbReference type="ARBA" id="ARBA00023180"/>
    </source>
</evidence>
<dbReference type="Pfam" id="PF00069">
    <property type="entry name" value="Pkinase"/>
    <property type="match status" value="1"/>
</dbReference>
<dbReference type="Pfam" id="PF13947">
    <property type="entry name" value="GUB_WAK_bind"/>
    <property type="match status" value="1"/>
</dbReference>
<evidence type="ECO:0000256" key="17">
    <source>
        <dbReference type="ARBA" id="ARBA00048679"/>
    </source>
</evidence>
<dbReference type="SUPFAM" id="SSF56112">
    <property type="entry name" value="Protein kinase-like (PK-like)"/>
    <property type="match status" value="1"/>
</dbReference>
<keyword evidence="5" id="KW-0808">Transferase</keyword>
<dbReference type="InterPro" id="IPR017441">
    <property type="entry name" value="Protein_kinase_ATP_BS"/>
</dbReference>
<evidence type="ECO:0000256" key="16">
    <source>
        <dbReference type="ARBA" id="ARBA00047899"/>
    </source>
</evidence>
<evidence type="ECO:0000256" key="20">
    <source>
        <dbReference type="SAM" id="SignalP"/>
    </source>
</evidence>
<dbReference type="InterPro" id="IPR008271">
    <property type="entry name" value="Ser/Thr_kinase_AS"/>
</dbReference>
<dbReference type="Gene3D" id="3.30.200.20">
    <property type="entry name" value="Phosphorylase Kinase, domain 1"/>
    <property type="match status" value="1"/>
</dbReference>
<keyword evidence="15" id="KW-0325">Glycoprotein</keyword>
<dbReference type="FunFam" id="1.10.510.10:FF:000590">
    <property type="entry name" value="PR5-like receptor kinase"/>
    <property type="match status" value="1"/>
</dbReference>
<evidence type="ECO:0000256" key="14">
    <source>
        <dbReference type="ARBA" id="ARBA00023170"/>
    </source>
</evidence>
<evidence type="ECO:0000256" key="11">
    <source>
        <dbReference type="ARBA" id="ARBA00022989"/>
    </source>
</evidence>
<dbReference type="KEGG" id="qsa:O6P43_019907"/>
<dbReference type="InterPro" id="IPR000719">
    <property type="entry name" value="Prot_kinase_dom"/>
</dbReference>
<feature type="chain" id="PRO_5042287026" description="non-specific serine/threonine protein kinase" evidence="20">
    <location>
        <begin position="30"/>
        <end position="611"/>
    </location>
</feature>
<accession>A0AAD7LK07</accession>
<comment type="subcellular location">
    <subcellularLocation>
        <location evidence="1">Membrane</location>
        <topology evidence="1">Single-pass type I membrane protein</topology>
    </subcellularLocation>
</comment>
<comment type="catalytic activity">
    <reaction evidence="16">
        <text>L-threonyl-[protein] + ATP = O-phospho-L-threonyl-[protein] + ADP + H(+)</text>
        <dbReference type="Rhea" id="RHEA:46608"/>
        <dbReference type="Rhea" id="RHEA-COMP:11060"/>
        <dbReference type="Rhea" id="RHEA-COMP:11605"/>
        <dbReference type="ChEBI" id="CHEBI:15378"/>
        <dbReference type="ChEBI" id="CHEBI:30013"/>
        <dbReference type="ChEBI" id="CHEBI:30616"/>
        <dbReference type="ChEBI" id="CHEBI:61977"/>
        <dbReference type="ChEBI" id="CHEBI:456216"/>
        <dbReference type="EC" id="2.7.11.1"/>
    </reaction>
</comment>
<keyword evidence="3" id="KW-0723">Serine/threonine-protein kinase</keyword>
<evidence type="ECO:0000256" key="19">
    <source>
        <dbReference type="SAM" id="Phobius"/>
    </source>
</evidence>
<reference evidence="22" key="1">
    <citation type="journal article" date="2023" name="Science">
        <title>Elucidation of the pathway for biosynthesis of saponin adjuvants from the soapbark tree.</title>
        <authorList>
            <person name="Reed J."/>
            <person name="Orme A."/>
            <person name="El-Demerdash A."/>
            <person name="Owen C."/>
            <person name="Martin L.B.B."/>
            <person name="Misra R.C."/>
            <person name="Kikuchi S."/>
            <person name="Rejzek M."/>
            <person name="Martin A.C."/>
            <person name="Harkess A."/>
            <person name="Leebens-Mack J."/>
            <person name="Louveau T."/>
            <person name="Stephenson M.J."/>
            <person name="Osbourn A."/>
        </authorList>
    </citation>
    <scope>NUCLEOTIDE SEQUENCE</scope>
    <source>
        <strain evidence="22">S10</strain>
    </source>
</reference>
<evidence type="ECO:0000256" key="7">
    <source>
        <dbReference type="ARBA" id="ARBA00022729"/>
    </source>
</evidence>
<dbReference type="Gene3D" id="1.10.510.10">
    <property type="entry name" value="Transferase(Phosphotransferase) domain 1"/>
    <property type="match status" value="1"/>
</dbReference>
<dbReference type="Proteomes" id="UP001163823">
    <property type="component" value="Chromosome 8"/>
</dbReference>
<dbReference type="PANTHER" id="PTHR27009">
    <property type="entry name" value="RUST RESISTANCE KINASE LR10-RELATED"/>
    <property type="match status" value="1"/>
</dbReference>
<dbReference type="GO" id="GO:0005524">
    <property type="term" value="F:ATP binding"/>
    <property type="evidence" value="ECO:0007669"/>
    <property type="project" value="UniProtKB-UniRule"/>
</dbReference>
<feature type="transmembrane region" description="Helical" evidence="19">
    <location>
        <begin position="238"/>
        <end position="259"/>
    </location>
</feature>
<evidence type="ECO:0000313" key="23">
    <source>
        <dbReference type="Proteomes" id="UP001163823"/>
    </source>
</evidence>
<comment type="caution">
    <text evidence="22">The sequence shown here is derived from an EMBL/GenBank/DDBJ whole genome shotgun (WGS) entry which is preliminary data.</text>
</comment>
<evidence type="ECO:0000256" key="5">
    <source>
        <dbReference type="ARBA" id="ARBA00022679"/>
    </source>
</evidence>
<evidence type="ECO:0000313" key="22">
    <source>
        <dbReference type="EMBL" id="KAJ7959312.1"/>
    </source>
</evidence>
<evidence type="ECO:0000256" key="3">
    <source>
        <dbReference type="ARBA" id="ARBA00022527"/>
    </source>
</evidence>
<dbReference type="SMART" id="SM00220">
    <property type="entry name" value="S_TKc"/>
    <property type="match status" value="1"/>
</dbReference>
<feature type="domain" description="Protein kinase" evidence="21">
    <location>
        <begin position="300"/>
        <end position="586"/>
    </location>
</feature>
<evidence type="ECO:0000256" key="10">
    <source>
        <dbReference type="ARBA" id="ARBA00022840"/>
    </source>
</evidence>
<dbReference type="GO" id="GO:0004674">
    <property type="term" value="F:protein serine/threonine kinase activity"/>
    <property type="evidence" value="ECO:0007669"/>
    <property type="project" value="UniProtKB-KW"/>
</dbReference>
<dbReference type="PROSITE" id="PS00108">
    <property type="entry name" value="PROTEIN_KINASE_ST"/>
    <property type="match status" value="1"/>
</dbReference>
<evidence type="ECO:0000256" key="1">
    <source>
        <dbReference type="ARBA" id="ARBA00004479"/>
    </source>
</evidence>
<name>A0AAD7LK07_QUISA</name>
<evidence type="ECO:0000256" key="18">
    <source>
        <dbReference type="PROSITE-ProRule" id="PRU10141"/>
    </source>
</evidence>
<dbReference type="AlphaFoldDB" id="A0AAD7LK07"/>
<dbReference type="PROSITE" id="PS00107">
    <property type="entry name" value="PROTEIN_KINASE_ATP"/>
    <property type="match status" value="1"/>
</dbReference>
<keyword evidence="12 19" id="KW-0472">Membrane</keyword>
<gene>
    <name evidence="22" type="ORF">O6P43_019907</name>
</gene>
<dbReference type="FunFam" id="3.30.200.20:FF:000059">
    <property type="entry name" value="S-receptor-like serine/threonine-protein kinase"/>
    <property type="match status" value="1"/>
</dbReference>
<feature type="signal peptide" evidence="20">
    <location>
        <begin position="1"/>
        <end position="29"/>
    </location>
</feature>
<dbReference type="EC" id="2.7.11.1" evidence="2"/>
<sequence length="611" mass="69484">MDKDSFFEMVISSVCFLFMVVFAIEPAAGLDDCPESRCGDYGSVIRFPFRIKGIHPEHCGYPGFELSCTQMNDTLLELPLSVNLLVKNIDYKLQLIQAYDQHNCLWRQIHSLSLSASPFYFQGQGVIPHGYTLFNCSPAERDSLYEYDLISCLSSPAYKVYAVTPYTKIREWPLSFCSKIYNTQEVPLYRLEDNISLVWSKPLCQHCEAKGRKCRLKNNSTNYETECIGNQKGSSSTLVATGIILGSFLIVLVVIGVLYRVYVSYQLREENQERIEKFLEDYKALKPTRYSYADIKKITNRFNEKLGEGAYGTVFKGWISKEILVAVKILNTSKGNGEEFINEVGAMGRIHHVNVVRFVGFCADGFRRALVYEFLPNGSVQNFICSPDNNKDFLGWEKLQEIALGIAKGIEYLHHGCDQRILHFDIKPHNVLLDYNLTPKICDFGLAKLCSKDLSVVSMTAARGTIGYIAPEVFSRNFGQVSYKADVYSFGMLLLEMIGGRKNIDVTVENVNHVYYPEWIYNLLEEREDLRIQTEDEGDPQIATKLAIVGLWCIQWHPVDRPSMKIVVQMLEGEQDKLTIPPNPFSPTSPTQKNACLPARHTIQDLEVIHE</sequence>
<keyword evidence="4" id="KW-0245">EGF-like domain</keyword>
<evidence type="ECO:0000256" key="6">
    <source>
        <dbReference type="ARBA" id="ARBA00022692"/>
    </source>
</evidence>